<protein>
    <submittedName>
        <fullName evidence="2">Uncharacterized protein</fullName>
    </submittedName>
</protein>
<organism evidence="2 3">
    <name type="scientific">Streblomastix strix</name>
    <dbReference type="NCBI Taxonomy" id="222440"/>
    <lineage>
        <taxon>Eukaryota</taxon>
        <taxon>Metamonada</taxon>
        <taxon>Preaxostyla</taxon>
        <taxon>Oxymonadida</taxon>
        <taxon>Streblomastigidae</taxon>
        <taxon>Streblomastix</taxon>
    </lineage>
</organism>
<accession>A0A5J4UBK1</accession>
<evidence type="ECO:0000256" key="1">
    <source>
        <dbReference type="SAM" id="MobiDB-lite"/>
    </source>
</evidence>
<proteinExistence type="predicted"/>
<dbReference type="AlphaFoldDB" id="A0A5J4UBK1"/>
<feature type="non-terminal residue" evidence="2">
    <location>
        <position position="1"/>
    </location>
</feature>
<dbReference type="EMBL" id="SNRW01018532">
    <property type="protein sequence ID" value="KAA6367252.1"/>
    <property type="molecule type" value="Genomic_DNA"/>
</dbReference>
<sequence length="186" mass="21223">LFIQRMNLRQIATTLVTRSSNRTQGQDDDDDQNIDDDRRDQIKQSNQIDDGQDIGIDNQGNPIQQKRKKQSTIAAGALGVGSQPRQKVAQQRGRRSQYLMDLTPPSSPSTLMMQQEAIAQAEQMNVMAQLQQQQLHLDPSLLQQQDQMQIDPSLLQQQLSEQQLQQLQQQQMRMMQGQQDQGDAQQ</sequence>
<dbReference type="Proteomes" id="UP000324800">
    <property type="component" value="Unassembled WGS sequence"/>
</dbReference>
<feature type="region of interest" description="Disordered" evidence="1">
    <location>
        <begin position="44"/>
        <end position="67"/>
    </location>
</feature>
<evidence type="ECO:0000313" key="2">
    <source>
        <dbReference type="EMBL" id="KAA6367252.1"/>
    </source>
</evidence>
<comment type="caution">
    <text evidence="2">The sequence shown here is derived from an EMBL/GenBank/DDBJ whole genome shotgun (WGS) entry which is preliminary data.</text>
</comment>
<feature type="compositionally biased region" description="Low complexity" evidence="1">
    <location>
        <begin position="46"/>
        <end position="61"/>
    </location>
</feature>
<name>A0A5J4UBK1_9EUKA</name>
<gene>
    <name evidence="2" type="ORF">EZS28_037222</name>
</gene>
<evidence type="ECO:0000313" key="3">
    <source>
        <dbReference type="Proteomes" id="UP000324800"/>
    </source>
</evidence>
<reference evidence="2 3" key="1">
    <citation type="submission" date="2019-03" db="EMBL/GenBank/DDBJ databases">
        <title>Single cell metagenomics reveals metabolic interactions within the superorganism composed of flagellate Streblomastix strix and complex community of Bacteroidetes bacteria on its surface.</title>
        <authorList>
            <person name="Treitli S.C."/>
            <person name="Kolisko M."/>
            <person name="Husnik F."/>
            <person name="Keeling P."/>
            <person name="Hampl V."/>
        </authorList>
    </citation>
    <scope>NUCLEOTIDE SEQUENCE [LARGE SCALE GENOMIC DNA]</scope>
    <source>
        <strain evidence="2">ST1C</strain>
    </source>
</reference>